<feature type="compositionally biased region" description="Basic and acidic residues" evidence="1">
    <location>
        <begin position="522"/>
        <end position="531"/>
    </location>
</feature>
<feature type="compositionally biased region" description="Acidic residues" evidence="1">
    <location>
        <begin position="190"/>
        <end position="201"/>
    </location>
</feature>
<feature type="compositionally biased region" description="Basic residues" evidence="1">
    <location>
        <begin position="269"/>
        <end position="278"/>
    </location>
</feature>
<feature type="compositionally biased region" description="Low complexity" evidence="1">
    <location>
        <begin position="381"/>
        <end position="399"/>
    </location>
</feature>
<dbReference type="SMART" id="SM00027">
    <property type="entry name" value="EH"/>
    <property type="match status" value="1"/>
</dbReference>
<organism evidence="2 3">
    <name type="scientific">Pyricularia oryzae</name>
    <name type="common">Rice blast fungus</name>
    <name type="synonym">Magnaporthe oryzae</name>
    <dbReference type="NCBI Taxonomy" id="318829"/>
    <lineage>
        <taxon>Eukaryota</taxon>
        <taxon>Fungi</taxon>
        <taxon>Dikarya</taxon>
        <taxon>Ascomycota</taxon>
        <taxon>Pezizomycotina</taxon>
        <taxon>Sordariomycetes</taxon>
        <taxon>Sordariomycetidae</taxon>
        <taxon>Magnaporthales</taxon>
        <taxon>Pyriculariaceae</taxon>
        <taxon>Pyricularia</taxon>
    </lineage>
</organism>
<feature type="region of interest" description="Disordered" evidence="1">
    <location>
        <begin position="1"/>
        <end position="338"/>
    </location>
</feature>
<feature type="compositionally biased region" description="Low complexity" evidence="1">
    <location>
        <begin position="127"/>
        <end position="142"/>
    </location>
</feature>
<name>A0A4P7NDX2_PYROR</name>
<feature type="region of interest" description="Disordered" evidence="1">
    <location>
        <begin position="357"/>
        <end position="448"/>
    </location>
</feature>
<dbReference type="CDD" id="cd00052">
    <property type="entry name" value="EH"/>
    <property type="match status" value="1"/>
</dbReference>
<feature type="compositionally biased region" description="Basic and acidic residues" evidence="1">
    <location>
        <begin position="279"/>
        <end position="302"/>
    </location>
</feature>
<dbReference type="Proteomes" id="UP000294847">
    <property type="component" value="Chromosome 3"/>
</dbReference>
<dbReference type="EMBL" id="CP034206">
    <property type="protein sequence ID" value="QBZ59654.1"/>
    <property type="molecule type" value="Genomic_DNA"/>
</dbReference>
<proteinExistence type="predicted"/>
<dbReference type="InterPro" id="IPR011992">
    <property type="entry name" value="EF-hand-dom_pair"/>
</dbReference>
<feature type="region of interest" description="Disordered" evidence="1">
    <location>
        <begin position="463"/>
        <end position="561"/>
    </location>
</feature>
<evidence type="ECO:0000256" key="1">
    <source>
        <dbReference type="SAM" id="MobiDB-lite"/>
    </source>
</evidence>
<gene>
    <name evidence="2" type="ORF">PoMZ_04617</name>
</gene>
<feature type="compositionally biased region" description="Basic and acidic residues" evidence="1">
    <location>
        <begin position="224"/>
        <end position="233"/>
    </location>
</feature>
<dbReference type="SUPFAM" id="SSF47473">
    <property type="entry name" value="EF-hand"/>
    <property type="match status" value="1"/>
</dbReference>
<feature type="compositionally biased region" description="Low complexity" evidence="1">
    <location>
        <begin position="62"/>
        <end position="73"/>
    </location>
</feature>
<feature type="compositionally biased region" description="Polar residues" evidence="1">
    <location>
        <begin position="308"/>
        <end position="321"/>
    </location>
</feature>
<dbReference type="Pfam" id="PF12763">
    <property type="entry name" value="EH"/>
    <property type="match status" value="1"/>
</dbReference>
<feature type="compositionally biased region" description="Polar residues" evidence="1">
    <location>
        <begin position="94"/>
        <end position="107"/>
    </location>
</feature>
<evidence type="ECO:0000313" key="2">
    <source>
        <dbReference type="EMBL" id="QBZ59654.1"/>
    </source>
</evidence>
<dbReference type="GO" id="GO:0006897">
    <property type="term" value="P:endocytosis"/>
    <property type="evidence" value="ECO:0007669"/>
    <property type="project" value="TreeGrafter"/>
</dbReference>
<feature type="compositionally biased region" description="Basic residues" evidence="1">
    <location>
        <begin position="532"/>
        <end position="557"/>
    </location>
</feature>
<dbReference type="GO" id="GO:0005737">
    <property type="term" value="C:cytoplasm"/>
    <property type="evidence" value="ECO:0007669"/>
    <property type="project" value="TreeGrafter"/>
</dbReference>
<dbReference type="InterPro" id="IPR000261">
    <property type="entry name" value="EH_dom"/>
</dbReference>
<dbReference type="PANTHER" id="PTHR11216">
    <property type="entry name" value="EH DOMAIN"/>
    <property type="match status" value="1"/>
</dbReference>
<dbReference type="AlphaFoldDB" id="A0A4P7NDX2"/>
<accession>A0A4P7NDX2</accession>
<dbReference type="GO" id="GO:0005886">
    <property type="term" value="C:plasma membrane"/>
    <property type="evidence" value="ECO:0007669"/>
    <property type="project" value="TreeGrafter"/>
</dbReference>
<feature type="compositionally biased region" description="Polar residues" evidence="1">
    <location>
        <begin position="11"/>
        <end position="22"/>
    </location>
</feature>
<reference evidence="2 3" key="1">
    <citation type="journal article" date="2019" name="Mol. Biol. Evol.">
        <title>Blast fungal genomes show frequent chromosomal changes, gene gains and losses, and effector gene turnover.</title>
        <authorList>
            <person name="Gomez Luciano L.B."/>
            <person name="Jason Tsai I."/>
            <person name="Chuma I."/>
            <person name="Tosa Y."/>
            <person name="Chen Y.H."/>
            <person name="Li J.Y."/>
            <person name="Li M.Y."/>
            <person name="Jade Lu M.Y."/>
            <person name="Nakayashiki H."/>
            <person name="Li W.H."/>
        </authorList>
    </citation>
    <scope>NUCLEOTIDE SEQUENCE [LARGE SCALE GENOMIC DNA]</scope>
    <source>
        <strain evidence="2">MZ5-1-6</strain>
    </source>
</reference>
<feature type="compositionally biased region" description="Low complexity" evidence="1">
    <location>
        <begin position="423"/>
        <end position="442"/>
    </location>
</feature>
<protein>
    <submittedName>
        <fullName evidence="2">Uncharacterized protein</fullName>
    </submittedName>
</protein>
<dbReference type="GO" id="GO:0016197">
    <property type="term" value="P:endosomal transport"/>
    <property type="evidence" value="ECO:0007669"/>
    <property type="project" value="TreeGrafter"/>
</dbReference>
<evidence type="ECO:0000313" key="3">
    <source>
        <dbReference type="Proteomes" id="UP000294847"/>
    </source>
</evidence>
<sequence>MTSPAHRPPASSLSIPHEQAQSAALKGASLAFQKQLDASKKKASPPGPNHNNKLTTDPRGGALVAATSAASLSNQTTGGSSVADHHHGVPEHATLSSRLAQLQQRSGSPHLRPPGNAGGPRSASFIAATLAASRSTSPSPSRKNSVVTPQEQRRRAGAHSRASSVGSLRLTSPSNLGPSPGQGVDYGGYDGEDDADLDHDEDTGFRRLGRRKVVAETPTLPAREQSRRRDGDPVKSPSPVRDTEVPQPRRKVIDRVPEQEEPASPVQKPRPKPKPKPKPKPEKIIKTEPRAAPEPVESKRAEQYPGSEPTSPSIRRASVQQPKPKVARAQPARTPIKAYDSQKEIQVLSRILMPKDVDDIDCGPLTLDGAHGPPFRERVDSISSDDTFFSTSSGQGRRAPTPPPPRRIRSVRETPSRPHSEATTPSSQQRSTSSQSKQTPTSANRSSLALDSLTNAIVASSLASARHTPASRSQTPAPVPVPSRKRNDRLASNLTGGGMSRSHSRSPPKKQGMLTTLRAPHSKSDDEEARKHKERHRKRGPLGGKKHVHHEGSRRRWRDSVTAEERRRYEALWASNRGLLLPPKDGGVGQQHQQQQPEDLVANVVVRDLWSRSRLPHDELAEVWDLVDLGRRGSLSKEEFVVGMWLIDMRLRGRKIPPRVSQSVWDSVKGLRVPAPA</sequence>
<feature type="compositionally biased region" description="Basic and acidic residues" evidence="1">
    <location>
        <begin position="410"/>
        <end position="420"/>
    </location>
</feature>
<dbReference type="Gene3D" id="1.10.238.10">
    <property type="entry name" value="EF-hand"/>
    <property type="match status" value="1"/>
</dbReference>
<dbReference type="PROSITE" id="PS50031">
    <property type="entry name" value="EH"/>
    <property type="match status" value="1"/>
</dbReference>